<dbReference type="SUPFAM" id="SSF54593">
    <property type="entry name" value="Glyoxalase/Bleomycin resistance protein/Dihydroxybiphenyl dioxygenase"/>
    <property type="match status" value="1"/>
</dbReference>
<dbReference type="InterPro" id="IPR004360">
    <property type="entry name" value="Glyas_Fos-R_dOase_dom"/>
</dbReference>
<dbReference type="Proteomes" id="UP000249061">
    <property type="component" value="Unassembled WGS sequence"/>
</dbReference>
<name>A0A2W5VTY6_9BACT</name>
<dbReference type="InterPro" id="IPR029068">
    <property type="entry name" value="Glyas_Bleomycin-R_OHBP_Dase"/>
</dbReference>
<proteinExistence type="predicted"/>
<dbReference type="InterPro" id="IPR037523">
    <property type="entry name" value="VOC_core"/>
</dbReference>
<gene>
    <name evidence="2" type="ORF">DI536_11890</name>
</gene>
<evidence type="ECO:0000313" key="3">
    <source>
        <dbReference type="Proteomes" id="UP000249061"/>
    </source>
</evidence>
<protein>
    <submittedName>
        <fullName evidence="2">Glyoxalase</fullName>
    </submittedName>
</protein>
<comment type="caution">
    <text evidence="2">The sequence shown here is derived from an EMBL/GenBank/DDBJ whole genome shotgun (WGS) entry which is preliminary data.</text>
</comment>
<organism evidence="2 3">
    <name type="scientific">Archangium gephyra</name>
    <dbReference type="NCBI Taxonomy" id="48"/>
    <lineage>
        <taxon>Bacteria</taxon>
        <taxon>Pseudomonadati</taxon>
        <taxon>Myxococcota</taxon>
        <taxon>Myxococcia</taxon>
        <taxon>Myxococcales</taxon>
        <taxon>Cystobacterineae</taxon>
        <taxon>Archangiaceae</taxon>
        <taxon>Archangium</taxon>
    </lineage>
</organism>
<evidence type="ECO:0000313" key="2">
    <source>
        <dbReference type="EMBL" id="PZR14011.1"/>
    </source>
</evidence>
<dbReference type="Gene3D" id="3.10.180.10">
    <property type="entry name" value="2,3-Dihydroxybiphenyl 1,2-Dioxygenase, domain 1"/>
    <property type="match status" value="1"/>
</dbReference>
<dbReference type="PROSITE" id="PS51819">
    <property type="entry name" value="VOC"/>
    <property type="match status" value="1"/>
</dbReference>
<sequence length="126" mass="13838">MKTLGFHHLAVQVRDVQRVTDFYVQVLGLSEVRRFVRDDGSLRSVWVSAGEGFLAIEAAPDFTAAGTLGFSMVALRIDPQQRRSIVDELARAGVAIEKQTGWTLYVKDPEGNLVGLSHHPHDAPAV</sequence>
<evidence type="ECO:0000259" key="1">
    <source>
        <dbReference type="PROSITE" id="PS51819"/>
    </source>
</evidence>
<dbReference type="Pfam" id="PF00903">
    <property type="entry name" value="Glyoxalase"/>
    <property type="match status" value="1"/>
</dbReference>
<dbReference type="EMBL" id="QFQP01000008">
    <property type="protein sequence ID" value="PZR14011.1"/>
    <property type="molecule type" value="Genomic_DNA"/>
</dbReference>
<accession>A0A2W5VTY6</accession>
<reference evidence="2 3" key="1">
    <citation type="submission" date="2017-08" db="EMBL/GenBank/DDBJ databases">
        <title>Infants hospitalized years apart are colonized by the same room-sourced microbial strains.</title>
        <authorList>
            <person name="Brooks B."/>
            <person name="Olm M.R."/>
            <person name="Firek B.A."/>
            <person name="Baker R."/>
            <person name="Thomas B.C."/>
            <person name="Morowitz M.J."/>
            <person name="Banfield J.F."/>
        </authorList>
    </citation>
    <scope>NUCLEOTIDE SEQUENCE [LARGE SCALE GENOMIC DNA]</scope>
    <source>
        <strain evidence="2">S2_003_000_R2_14</strain>
    </source>
</reference>
<dbReference type="AlphaFoldDB" id="A0A2W5VTY6"/>
<feature type="domain" description="VOC" evidence="1">
    <location>
        <begin position="5"/>
        <end position="119"/>
    </location>
</feature>